<protein>
    <submittedName>
        <fullName evidence="2">Uncharacterized protein</fullName>
    </submittedName>
</protein>
<evidence type="ECO:0000313" key="3">
    <source>
        <dbReference type="Proteomes" id="UP000701801"/>
    </source>
</evidence>
<feature type="region of interest" description="Disordered" evidence="1">
    <location>
        <begin position="1"/>
        <end position="40"/>
    </location>
</feature>
<comment type="caution">
    <text evidence="2">The sequence shown here is derived from an EMBL/GenBank/DDBJ whole genome shotgun (WGS) entry which is preliminary data.</text>
</comment>
<dbReference type="AlphaFoldDB" id="A0A9N9LH80"/>
<dbReference type="EMBL" id="CAJVRM010000046">
    <property type="protein sequence ID" value="CAG8972551.1"/>
    <property type="molecule type" value="Genomic_DNA"/>
</dbReference>
<gene>
    <name evidence="2" type="ORF">HYALB_00011401</name>
</gene>
<evidence type="ECO:0000313" key="2">
    <source>
        <dbReference type="EMBL" id="CAG8972551.1"/>
    </source>
</evidence>
<dbReference type="Proteomes" id="UP000701801">
    <property type="component" value="Unassembled WGS sequence"/>
</dbReference>
<proteinExistence type="predicted"/>
<organism evidence="2 3">
    <name type="scientific">Hymenoscyphus albidus</name>
    <dbReference type="NCBI Taxonomy" id="595503"/>
    <lineage>
        <taxon>Eukaryota</taxon>
        <taxon>Fungi</taxon>
        <taxon>Dikarya</taxon>
        <taxon>Ascomycota</taxon>
        <taxon>Pezizomycotina</taxon>
        <taxon>Leotiomycetes</taxon>
        <taxon>Helotiales</taxon>
        <taxon>Helotiaceae</taxon>
        <taxon>Hymenoscyphus</taxon>
    </lineage>
</organism>
<reference evidence="2" key="1">
    <citation type="submission" date="2021-07" db="EMBL/GenBank/DDBJ databases">
        <authorList>
            <person name="Durling M."/>
        </authorList>
    </citation>
    <scope>NUCLEOTIDE SEQUENCE</scope>
</reference>
<sequence length="102" mass="11856">MDSDEDVVMGKAPQLLPEGEERMFHWQSDDSGDEDDDVRPTLDEHYFGKAVSELVKDIQETTFEDPTQPRFQPLFKEVHEWTRQHAYISLTTELSKDPVETS</sequence>
<keyword evidence="3" id="KW-1185">Reference proteome</keyword>
<accession>A0A9N9LH80</accession>
<feature type="compositionally biased region" description="Basic and acidic residues" evidence="1">
    <location>
        <begin position="19"/>
        <end position="28"/>
    </location>
</feature>
<evidence type="ECO:0000256" key="1">
    <source>
        <dbReference type="SAM" id="MobiDB-lite"/>
    </source>
</evidence>
<name>A0A9N9LH80_9HELO</name>